<dbReference type="InterPro" id="IPR003961">
    <property type="entry name" value="FN3_dom"/>
</dbReference>
<protein>
    <recommendedName>
        <fullName evidence="3">Fibronectin type-III domain-containing protein</fullName>
    </recommendedName>
</protein>
<dbReference type="RefSeq" id="WP_070906371.1">
    <property type="nucleotide sequence ID" value="NZ_MIKE01000011.1"/>
</dbReference>
<keyword evidence="7" id="KW-1185">Reference proteome</keyword>
<dbReference type="EMBL" id="MUHG01000005">
    <property type="protein sequence ID" value="OXB20998.1"/>
    <property type="molecule type" value="Genomic_DNA"/>
</dbReference>
<feature type="domain" description="Fibronectin type-III" evidence="3">
    <location>
        <begin position="440"/>
        <end position="539"/>
    </location>
</feature>
<evidence type="ECO:0000259" key="3">
    <source>
        <dbReference type="PROSITE" id="PS50853"/>
    </source>
</evidence>
<dbReference type="Gene3D" id="2.60.40.10">
    <property type="entry name" value="Immunoglobulins"/>
    <property type="match status" value="2"/>
</dbReference>
<reference evidence="6" key="2">
    <citation type="submission" date="2016-09" db="EMBL/GenBank/DDBJ databases">
        <authorList>
            <person name="Chen S."/>
            <person name="Walker E."/>
        </authorList>
    </citation>
    <scope>NUCLEOTIDE SEQUENCE [LARGE SCALE GENOMIC DNA]</scope>
    <source>
        <strain evidence="6">MSU</strain>
    </source>
</reference>
<sequence length="1166" mass="119529">MRKYLLTLQLFAFPLFFYAQTKTVSFSSVGTSSFYVPAGVSSVTMSAWGGGGAGGGSTVPGLTLQRAAGGGGGGAFAGGIYSMNMSIQTTLSITVGKGGAGALSGNGGAGDNSSITGYLIALAGNGGAVNNGTVTNPAGGAGGLASGSTGATKVDGVTGGAGETLLPAVTGAGGAGGTSGADVGGAGGASITGLLANSNGNPGTQPGGGGSGGKSALLGSASTGGAGGTGKVVIVYTCPTYSLTSISASTVNICTGTSSTITLNGSLPVGAYSVAYQVDGVTQTPVSMTVSTSGTGTFTAPGFSALGSKSLTVTSLTSGTSGNAADNCASTISANNTASVNVTSSGTAPVALAGTGATCTQITANWQSVSGSTYYTLDLSTDINFGSFVGAYNGLNVGNVLTVNITGLSNATTYYYRVRAFSGTCLSAYSNTITYKPAVSPGNVVLQAATNTLCTSFMANWSAEVNAVSYLLDVSLVSNFASTVSGYNALDIGNVTTYSVTGLTASTTYYYRLRSKNGCGTSATGTATVQNIATTTQPGTPLNDPVVQPTCDVLTGTVVLKNLPNRNDYTITQTGTFSNTYSGGIGADWTKYTVAGLAPGTYNFTVQYPGSCASTSLSGIVVNALATNTYTIAGGWSLGTPTTSQNVVFADDFSSSGDVNSCGCTINAGKKVTINSSNTLTVKNALIVDSGAGTALTFKTSSSLVQVNSAVNSGNISYERTSPGILKKDYLYWSTPVNPQRLIDLSSGTAVTKYFGFDGTQWVVTDRTTNMVVGKGYIIRGPESYSNTVKVTFTGIFSGVPNNGNLEGELLSSGKSYLVGNPYPSALNADALLSANSLLGGTIYFWTHNTPVQLTYTNQYTTDDYASYNLSGGVSAKSDPLHSDIPANDNGIKPTGKIAAGQSFFVTTVAAGKVQFNNSMRLGGANNNQFFKAESTSKETTLVKKRIWLNMTNTSGAFKQLLVGYIEGATNEYDSNYDGISFNANPYLDFYSVANGNNYVIQGRALPFADTDIVPLGYRTTIAGDFTISIDEVDDSMSEQAIYIEDKTTGEVHNLKQSNYTFTTAVGTFSDRLVLRYTGKTLGTDDFENRNNAVVVSVKNRIINVSSKKEQLKDVFVYDVSGKLLFSKSKIGNNEFQIQNLASGNQMVLVKVILENDVAGTKKVVF</sequence>
<dbReference type="Proteomes" id="UP000180252">
    <property type="component" value="Unassembled WGS sequence"/>
</dbReference>
<gene>
    <name evidence="5" type="ORF">B0A71_05240</name>
    <name evidence="4" type="ORF">BHE19_04060</name>
</gene>
<evidence type="ECO:0000313" key="6">
    <source>
        <dbReference type="Proteomes" id="UP000180252"/>
    </source>
</evidence>
<dbReference type="Pfam" id="PF21722">
    <property type="entry name" value="Gly_rich_2"/>
    <property type="match status" value="1"/>
</dbReference>
<dbReference type="InterPro" id="IPR049304">
    <property type="entry name" value="Gly_rich_dom"/>
</dbReference>
<dbReference type="InterPro" id="IPR013783">
    <property type="entry name" value="Ig-like_fold"/>
</dbReference>
<dbReference type="NCBIfam" id="NF033708">
    <property type="entry name" value="T9SS_Cterm_ChiA"/>
    <property type="match status" value="1"/>
</dbReference>
<evidence type="ECO:0000313" key="7">
    <source>
        <dbReference type="Proteomes" id="UP000198319"/>
    </source>
</evidence>
<feature type="signal peptide" evidence="2">
    <location>
        <begin position="1"/>
        <end position="19"/>
    </location>
</feature>
<dbReference type="PROSITE" id="PS50853">
    <property type="entry name" value="FN3"/>
    <property type="match status" value="1"/>
</dbReference>
<dbReference type="OrthoDB" id="1652165at2"/>
<organism evidence="4 6">
    <name type="scientific">Flavobacterium tructae</name>
    <dbReference type="NCBI Taxonomy" id="1114873"/>
    <lineage>
        <taxon>Bacteria</taxon>
        <taxon>Pseudomonadati</taxon>
        <taxon>Bacteroidota</taxon>
        <taxon>Flavobacteriia</taxon>
        <taxon>Flavobacteriales</taxon>
        <taxon>Flavobacteriaceae</taxon>
        <taxon>Flavobacterium</taxon>
    </lineage>
</organism>
<proteinExistence type="predicted"/>
<dbReference type="Proteomes" id="UP000198319">
    <property type="component" value="Unassembled WGS sequence"/>
</dbReference>
<name>A0A1S1JB02_9FLAO</name>
<reference evidence="5 7" key="3">
    <citation type="submission" date="2016-11" db="EMBL/GenBank/DDBJ databases">
        <title>Whole genomes of Flavobacteriaceae.</title>
        <authorList>
            <person name="Stine C."/>
            <person name="Li C."/>
            <person name="Tadesse D."/>
        </authorList>
    </citation>
    <scope>NUCLEOTIDE SEQUENCE [LARGE SCALE GENOMIC DNA]</scope>
    <source>
        <strain evidence="5 7">ATCC BAA-2541</strain>
    </source>
</reference>
<dbReference type="EMBL" id="MIKE01000011">
    <property type="protein sequence ID" value="OHT46689.1"/>
    <property type="molecule type" value="Genomic_DNA"/>
</dbReference>
<dbReference type="AlphaFoldDB" id="A0A1S1JB02"/>
<feature type="chain" id="PRO_5010170992" description="Fibronectin type-III domain-containing protein" evidence="2">
    <location>
        <begin position="20"/>
        <end position="1166"/>
    </location>
</feature>
<evidence type="ECO:0000256" key="2">
    <source>
        <dbReference type="SAM" id="SignalP"/>
    </source>
</evidence>
<reference evidence="4" key="1">
    <citation type="submission" date="2016-09" db="EMBL/GenBank/DDBJ databases">
        <authorList>
            <person name="Capua I."/>
            <person name="De Benedictis P."/>
            <person name="Joannis T."/>
            <person name="Lombin L.H."/>
            <person name="Cattoli G."/>
        </authorList>
    </citation>
    <scope>NUCLEOTIDE SEQUENCE [LARGE SCALE GENOMIC DNA]</scope>
    <source>
        <strain evidence="4">MSU</strain>
    </source>
</reference>
<evidence type="ECO:0000313" key="4">
    <source>
        <dbReference type="EMBL" id="OHT46689.1"/>
    </source>
</evidence>
<dbReference type="SMART" id="SM00060">
    <property type="entry name" value="FN3"/>
    <property type="match status" value="2"/>
</dbReference>
<evidence type="ECO:0000256" key="1">
    <source>
        <dbReference type="SAM" id="MobiDB-lite"/>
    </source>
</evidence>
<dbReference type="SUPFAM" id="SSF49265">
    <property type="entry name" value="Fibronectin type III"/>
    <property type="match status" value="2"/>
</dbReference>
<dbReference type="STRING" id="1278819.BHE19_04060"/>
<comment type="caution">
    <text evidence="4">The sequence shown here is derived from an EMBL/GenBank/DDBJ whole genome shotgun (WGS) entry which is preliminary data.</text>
</comment>
<feature type="region of interest" description="Disordered" evidence="1">
    <location>
        <begin position="196"/>
        <end position="215"/>
    </location>
</feature>
<evidence type="ECO:0000313" key="5">
    <source>
        <dbReference type="EMBL" id="OXB20998.1"/>
    </source>
</evidence>
<accession>A0A1S1JB02</accession>
<dbReference type="InterPro" id="IPR036116">
    <property type="entry name" value="FN3_sf"/>
</dbReference>
<keyword evidence="2" id="KW-0732">Signal</keyword>